<reference evidence="1 2" key="1">
    <citation type="journal article" date="2024" name="G3 (Bethesda)">
        <title>Genome assembly of Hibiscus sabdariffa L. provides insights into metabolisms of medicinal natural products.</title>
        <authorList>
            <person name="Kim T."/>
        </authorList>
    </citation>
    <scope>NUCLEOTIDE SEQUENCE [LARGE SCALE GENOMIC DNA]</scope>
    <source>
        <strain evidence="1">TK-2024</strain>
        <tissue evidence="1">Old leaves</tissue>
    </source>
</reference>
<evidence type="ECO:0000313" key="2">
    <source>
        <dbReference type="Proteomes" id="UP001472677"/>
    </source>
</evidence>
<gene>
    <name evidence="1" type="ORF">V6N12_023515</name>
</gene>
<name>A0ABR2FYI0_9ROSI</name>
<comment type="caution">
    <text evidence="1">The sequence shown here is derived from an EMBL/GenBank/DDBJ whole genome shotgun (WGS) entry which is preliminary data.</text>
</comment>
<sequence length="155" mass="17542">MVLSHVITARIVPYSWLTERVSPLLSLWKELLLVVEQDRRKKSIQRAAQTVARHNKFGFGETAMNLSDMGELEPRQIHVRAPIIGDKQLCPSEANNYGVMVNTFVSKHHNLCLKSLQEIIPIIFKSQELNLTLILETPPHPAATSYEVPSTLNFS</sequence>
<organism evidence="1 2">
    <name type="scientific">Hibiscus sabdariffa</name>
    <name type="common">roselle</name>
    <dbReference type="NCBI Taxonomy" id="183260"/>
    <lineage>
        <taxon>Eukaryota</taxon>
        <taxon>Viridiplantae</taxon>
        <taxon>Streptophyta</taxon>
        <taxon>Embryophyta</taxon>
        <taxon>Tracheophyta</taxon>
        <taxon>Spermatophyta</taxon>
        <taxon>Magnoliopsida</taxon>
        <taxon>eudicotyledons</taxon>
        <taxon>Gunneridae</taxon>
        <taxon>Pentapetalae</taxon>
        <taxon>rosids</taxon>
        <taxon>malvids</taxon>
        <taxon>Malvales</taxon>
        <taxon>Malvaceae</taxon>
        <taxon>Malvoideae</taxon>
        <taxon>Hibiscus</taxon>
    </lineage>
</organism>
<proteinExistence type="predicted"/>
<evidence type="ECO:0000313" key="1">
    <source>
        <dbReference type="EMBL" id="KAK8589109.1"/>
    </source>
</evidence>
<dbReference type="Proteomes" id="UP001472677">
    <property type="component" value="Unassembled WGS sequence"/>
</dbReference>
<keyword evidence="2" id="KW-1185">Reference proteome</keyword>
<dbReference type="EMBL" id="JBBPBM010000004">
    <property type="protein sequence ID" value="KAK8589109.1"/>
    <property type="molecule type" value="Genomic_DNA"/>
</dbReference>
<protein>
    <submittedName>
        <fullName evidence="1">Uncharacterized protein</fullName>
    </submittedName>
</protein>
<accession>A0ABR2FYI0</accession>